<proteinExistence type="predicted"/>
<keyword evidence="3" id="KW-1185">Reference proteome</keyword>
<name>A0ABY4KLK4_9PSED</name>
<feature type="domain" description="DUF6316" evidence="1">
    <location>
        <begin position="10"/>
        <end position="49"/>
    </location>
</feature>
<organism evidence="2 3">
    <name type="scientific">Pseudomonas knackmussii</name>
    <dbReference type="NCBI Taxonomy" id="65741"/>
    <lineage>
        <taxon>Bacteria</taxon>
        <taxon>Pseudomonadati</taxon>
        <taxon>Pseudomonadota</taxon>
        <taxon>Gammaproteobacteria</taxon>
        <taxon>Pseudomonadales</taxon>
        <taxon>Pseudomonadaceae</taxon>
        <taxon>Pseudomonas</taxon>
    </lineage>
</organism>
<dbReference type="InterPro" id="IPR045630">
    <property type="entry name" value="DUF6316"/>
</dbReference>
<dbReference type="Pfam" id="PF19837">
    <property type="entry name" value="DUF6316"/>
    <property type="match status" value="1"/>
</dbReference>
<evidence type="ECO:0000313" key="3">
    <source>
        <dbReference type="Proteomes" id="UP000831189"/>
    </source>
</evidence>
<evidence type="ECO:0000259" key="1">
    <source>
        <dbReference type="Pfam" id="PF19837"/>
    </source>
</evidence>
<dbReference type="Proteomes" id="UP000831189">
    <property type="component" value="Chromosome"/>
</dbReference>
<protein>
    <submittedName>
        <fullName evidence="2">DUF6316 family protein</fullName>
    </submittedName>
</protein>
<gene>
    <name evidence="2" type="ORF">M0M42_15140</name>
</gene>
<dbReference type="EMBL" id="CP096208">
    <property type="protein sequence ID" value="UPQ81737.1"/>
    <property type="molecule type" value="Genomic_DNA"/>
</dbReference>
<sequence length="49" mass="5722">MNDPPKQRIDDLKEASPFRTHRIHAINSDWYFLTREGQNIGPFPNKKAA</sequence>
<evidence type="ECO:0000313" key="2">
    <source>
        <dbReference type="EMBL" id="UPQ81737.1"/>
    </source>
</evidence>
<accession>A0ABY4KLK4</accession>
<reference evidence="2 3" key="1">
    <citation type="submission" date="2022-04" db="EMBL/GenBank/DDBJ databases">
        <title>Pseudomonas knackmussii B09-2.</title>
        <authorList>
            <person name="Deng Y."/>
        </authorList>
    </citation>
    <scope>NUCLEOTIDE SEQUENCE [LARGE SCALE GENOMIC DNA]</scope>
    <source>
        <strain evidence="2 3">B09-2</strain>
    </source>
</reference>